<accession>D6CVU1</accession>
<keyword evidence="1" id="KW-0614">Plasmid</keyword>
<reference key="1">
    <citation type="submission" date="2009-07" db="EMBL/GenBank/DDBJ databases">
        <authorList>
            <person name="Genoscope - CEA"/>
        </authorList>
    </citation>
    <scope>NUCLEOTIDE SEQUENCE</scope>
    <source>
        <strain>3As</strain>
    </source>
</reference>
<organism evidence="1 3">
    <name type="scientific">Thiomonas arsenitoxydans (strain DSM 22701 / CIP 110005 / 3As)</name>
    <dbReference type="NCBI Taxonomy" id="426114"/>
    <lineage>
        <taxon>Bacteria</taxon>
        <taxon>Pseudomonadati</taxon>
        <taxon>Pseudomonadota</taxon>
        <taxon>Betaproteobacteria</taxon>
        <taxon>Burkholderiales</taxon>
        <taxon>Thiomonas</taxon>
    </lineage>
</organism>
<dbReference type="RefSeq" id="WP_020909897.1">
    <property type="nucleotide sequence ID" value="NC_014144.1"/>
</dbReference>
<evidence type="ECO:0000313" key="4">
    <source>
        <dbReference type="Proteomes" id="UP000078599"/>
    </source>
</evidence>
<dbReference type="HOGENOM" id="CLU_2977842_0_0_4"/>
<dbReference type="AlphaFoldDB" id="D6CVU1"/>
<reference evidence="3" key="2">
    <citation type="journal article" date="2010" name="PLoS Genet.">
        <title>Structure, function, and evolution of the Thiomonas spp. genome.</title>
        <authorList>
            <person name="Arsene-Ploetze F."/>
            <person name="Koechler S."/>
            <person name="Marchal M."/>
            <person name="Coppee J.Y."/>
            <person name="Chandler M."/>
            <person name="Bonnefoy V."/>
            <person name="Brochier-Armanet C."/>
            <person name="Barakat M."/>
            <person name="Barbe V."/>
            <person name="Battaglia-Brunet F."/>
            <person name="Bruneel O."/>
            <person name="Bryan C.G."/>
            <person name="Cleiss-Arnold J."/>
            <person name="Cruveiller S."/>
            <person name="Erhardt M."/>
            <person name="Heinrich-Salmeron A."/>
            <person name="Hommais F."/>
            <person name="Joulian C."/>
            <person name="Krin E."/>
            <person name="Lieutaud A."/>
            <person name="Lievremont D."/>
            <person name="Michel C."/>
            <person name="Muller D."/>
            <person name="Ortet P."/>
            <person name="Proux C."/>
            <person name="Siguier P."/>
            <person name="Roche D."/>
            <person name="Rouy Z."/>
            <person name="Salvignol G."/>
            <person name="Slyemi D."/>
            <person name="Talla E."/>
            <person name="Weiss S."/>
            <person name="Weissenbach J."/>
            <person name="Medigue C."/>
            <person name="Bertin P.N."/>
        </authorList>
    </citation>
    <scope>NUCLEOTIDE SEQUENCE [LARGE SCALE GENOMIC DNA]</scope>
    <source>
        <strain evidence="3">DSM 22701 / CIP 110005 / 3As</strain>
    </source>
</reference>
<gene>
    <name evidence="1" type="ordered locus">THI_p0034</name>
    <name evidence="2" type="ORF">THICB1_200029</name>
</gene>
<reference evidence="1" key="4">
    <citation type="submission" date="2010-07" db="EMBL/GenBank/DDBJ databases">
        <authorList>
            <person name="Genoscope - CEA"/>
        </authorList>
    </citation>
    <scope>NUCLEOTIDE SEQUENCE</scope>
    <source>
        <strain evidence="1">3As</strain>
        <plasmid evidence="1">pTHI</plasmid>
    </source>
</reference>
<keyword evidence="4" id="KW-1185">Reference proteome</keyword>
<dbReference type="KEGG" id="thi:THI_p0034"/>
<evidence type="ECO:0000313" key="3">
    <source>
        <dbReference type="Proteomes" id="UP000002372"/>
    </source>
</evidence>
<sequence length="58" mass="6780">MFHTLKYRAGFLHLSYPAHAAPIYKAQHDFSLREFKSLRAAKIWLSIKSRQPGPLRAR</sequence>
<dbReference type="EMBL" id="CTRI01000013">
    <property type="protein sequence ID" value="CQR32678.1"/>
    <property type="molecule type" value="Genomic_DNA"/>
</dbReference>
<dbReference type="Proteomes" id="UP000078599">
    <property type="component" value="Unassembled WGS sequence"/>
</dbReference>
<reference evidence="2 4" key="5">
    <citation type="submission" date="2015-03" db="EMBL/GenBank/DDBJ databases">
        <authorList>
            <person name="Regsiter A."/>
            <person name="william w."/>
        </authorList>
    </citation>
    <scope>NUCLEOTIDE SEQUENCE [LARGE SCALE GENOMIC DNA]</scope>
    <source>
        <strain evidence="2 4">CB1</strain>
    </source>
</reference>
<protein>
    <submittedName>
        <fullName evidence="1">Uncharacterized protein</fullName>
    </submittedName>
</protein>
<name>D6CVU1_THIA3</name>
<reference key="3">
    <citation type="journal article" date="2010" name="PLoS Genet.">
        <title>Structure, function, and evolution of the Thiomonas spp. genome.</title>
        <authorList>
            <person name="Arsene-Ploetze F."/>
            <person name="Koechler S."/>
            <person name="Marchal M."/>
            <person name="Coppee J.-.Y."/>
            <person name="Chandler M."/>
            <person name="Bonnefoy V."/>
            <person name="Brochier-Armanet C."/>
            <person name="Barakat M."/>
            <person name="Barbe V."/>
            <person name="Battaglia-Brunet F."/>
            <person name="Bruneel O."/>
            <person name="Bryan C.G."/>
            <person name="Cleiss-Arnold J."/>
            <person name="Cruveiller S."/>
            <person name="Erhardt M."/>
            <person name="Heinrich-Salmeron A."/>
            <person name="Hommais F."/>
            <person name="Joulian C."/>
            <person name="Krin E."/>
            <person name="Lieutaud A."/>
            <person name="Lievremont D."/>
            <person name="Michel C."/>
            <person name="Muller D."/>
            <person name="Ortet P."/>
            <person name="Proux C."/>
            <person name="Siguier P."/>
            <person name="Roche D."/>
            <person name="Rouy Z."/>
            <person name="Salvignol G."/>
            <person name="Slyemi D."/>
            <person name="Talla E."/>
            <person name="Weiss S."/>
            <person name="Weissenbach J."/>
            <person name="Medigue C."/>
            <person name="Bertin P.N."/>
        </authorList>
    </citation>
    <scope>NUCLEOTIDE SEQUENCE</scope>
    <source>
        <strain>3As</strain>
    </source>
</reference>
<evidence type="ECO:0000313" key="1">
    <source>
        <dbReference type="EMBL" id="CAZ90430.1"/>
    </source>
</evidence>
<geneLocation type="plasmid" evidence="1 3">
    <name>pTHI</name>
</geneLocation>
<proteinExistence type="predicted"/>
<dbReference type="EMBL" id="FP475957">
    <property type="protein sequence ID" value="CAZ90430.1"/>
    <property type="molecule type" value="Genomic_DNA"/>
</dbReference>
<dbReference type="Proteomes" id="UP000002372">
    <property type="component" value="Plasmid pTHI"/>
</dbReference>
<evidence type="ECO:0000313" key="2">
    <source>
        <dbReference type="EMBL" id="CQR32678.1"/>
    </source>
</evidence>